<gene>
    <name evidence="10" type="ORF">KTH90_11955</name>
</gene>
<feature type="domain" description="ABC transporter" evidence="9">
    <location>
        <begin position="249"/>
        <end position="494"/>
    </location>
</feature>
<reference evidence="10 11" key="1">
    <citation type="submission" date="2021-06" db="EMBL/GenBank/DDBJ databases">
        <title>Description of novel taxa of the family Lachnospiraceae.</title>
        <authorList>
            <person name="Chaplin A.V."/>
            <person name="Sokolova S.R."/>
            <person name="Pikina A.P."/>
            <person name="Korzhanova M."/>
            <person name="Belova V."/>
            <person name="Korostin D."/>
            <person name="Efimov B.A."/>
        </authorList>
    </citation>
    <scope>NUCLEOTIDE SEQUENCE [LARGE SCALE GENOMIC DNA]</scope>
    <source>
        <strain evidence="10 11">ASD4241</strain>
    </source>
</reference>
<dbReference type="RefSeq" id="WP_158352840.1">
    <property type="nucleotide sequence ID" value="NZ_JAHQCX010000007.1"/>
</dbReference>
<dbReference type="CDD" id="cd03215">
    <property type="entry name" value="ABC_Carb_Monos_II"/>
    <property type="match status" value="1"/>
</dbReference>
<keyword evidence="5" id="KW-0547">Nucleotide-binding</keyword>
<accession>A0ABS6K880</accession>
<keyword evidence="3" id="KW-0762">Sugar transport</keyword>
<evidence type="ECO:0000313" key="11">
    <source>
        <dbReference type="Proteomes" id="UP001314681"/>
    </source>
</evidence>
<keyword evidence="2" id="KW-1003">Cell membrane</keyword>
<dbReference type="Pfam" id="PF00005">
    <property type="entry name" value="ABC_tran"/>
    <property type="match status" value="2"/>
</dbReference>
<dbReference type="SUPFAM" id="SSF52540">
    <property type="entry name" value="P-loop containing nucleoside triphosphate hydrolases"/>
    <property type="match status" value="2"/>
</dbReference>
<dbReference type="GO" id="GO:0005524">
    <property type="term" value="F:ATP binding"/>
    <property type="evidence" value="ECO:0007669"/>
    <property type="project" value="UniProtKB-KW"/>
</dbReference>
<feature type="domain" description="ABC transporter" evidence="9">
    <location>
        <begin position="5"/>
        <end position="242"/>
    </location>
</feature>
<dbReference type="Proteomes" id="UP001314681">
    <property type="component" value="Unassembled WGS sequence"/>
</dbReference>
<sequence length="494" mass="54701">MKPILKLTNISKTYPGVQALKDLSIEFCEGEIHSIMGENGAGKSTMIKIISGAIQPDANGGSMEVDGDTVRHMTPAAAREKGISVIYQEFTLVPTMSVVENIFLGEKVGGRIIPDFNAMRKKAKEIFEEFGVEIDLDVLVRELTPGKQQLVEIAKALTKNVKIMIMDEPSASISVADVKTLFSIIEKLKKKNVTIIYISHRMEEVFELSDRVSILRDGCYIGTKEIVGADRKSLISMMVGRELNESYPARDVKIGEPVLEVKNLTGNGDRNISFRLRRGEILGLAGLVGAGRTELAKVIYGAAKIRSGEIWVKGEKVHISNPRHAIERGIGYIPEDRKNEGCFLNFPIAWNISLVNLRKLSKATVMRKAEIERVSREFAEKLSIKTPTLEQYVKNLSGGNQQKVVVAKTLAANTDIIIFDEPTRGIDVGAKQEIYQLMNELVVQGVSIIMISSEMEELMGMSDRILVMYEGRISGELDKPDFVQARILEMASGL</sequence>
<evidence type="ECO:0000256" key="4">
    <source>
        <dbReference type="ARBA" id="ARBA00022737"/>
    </source>
</evidence>
<dbReference type="SMART" id="SM00382">
    <property type="entry name" value="AAA"/>
    <property type="match status" value="2"/>
</dbReference>
<dbReference type="InterPro" id="IPR050107">
    <property type="entry name" value="ABC_carbohydrate_import_ATPase"/>
</dbReference>
<dbReference type="PROSITE" id="PS50893">
    <property type="entry name" value="ABC_TRANSPORTER_2"/>
    <property type="match status" value="2"/>
</dbReference>
<dbReference type="EMBL" id="JAHQCX010000007">
    <property type="protein sequence ID" value="MBU9726729.1"/>
    <property type="molecule type" value="Genomic_DNA"/>
</dbReference>
<comment type="caution">
    <text evidence="10">The sequence shown here is derived from an EMBL/GenBank/DDBJ whole genome shotgun (WGS) entry which is preliminary data.</text>
</comment>
<protein>
    <submittedName>
        <fullName evidence="10">Sugar ABC transporter ATP-binding protein</fullName>
    </submittedName>
</protein>
<keyword evidence="11" id="KW-1185">Reference proteome</keyword>
<organism evidence="10 11">
    <name type="scientific">Diplocloster modestus</name>
    <dbReference type="NCBI Taxonomy" id="2850322"/>
    <lineage>
        <taxon>Bacteria</taxon>
        <taxon>Bacillati</taxon>
        <taxon>Bacillota</taxon>
        <taxon>Clostridia</taxon>
        <taxon>Lachnospirales</taxon>
        <taxon>Lachnospiraceae</taxon>
        <taxon>Diplocloster</taxon>
    </lineage>
</organism>
<keyword evidence="7" id="KW-1278">Translocase</keyword>
<dbReference type="PROSITE" id="PS00211">
    <property type="entry name" value="ABC_TRANSPORTER_1"/>
    <property type="match status" value="1"/>
</dbReference>
<dbReference type="PANTHER" id="PTHR43790:SF3">
    <property type="entry name" value="D-ALLOSE IMPORT ATP-BINDING PROTEIN ALSA-RELATED"/>
    <property type="match status" value="1"/>
</dbReference>
<evidence type="ECO:0000256" key="6">
    <source>
        <dbReference type="ARBA" id="ARBA00022840"/>
    </source>
</evidence>
<evidence type="ECO:0000259" key="9">
    <source>
        <dbReference type="PROSITE" id="PS50893"/>
    </source>
</evidence>
<evidence type="ECO:0000313" key="10">
    <source>
        <dbReference type="EMBL" id="MBU9726729.1"/>
    </source>
</evidence>
<keyword evidence="6 10" id="KW-0067">ATP-binding</keyword>
<dbReference type="Gene3D" id="3.40.50.300">
    <property type="entry name" value="P-loop containing nucleotide triphosphate hydrolases"/>
    <property type="match status" value="2"/>
</dbReference>
<dbReference type="CDD" id="cd03216">
    <property type="entry name" value="ABC_Carb_Monos_I"/>
    <property type="match status" value="1"/>
</dbReference>
<evidence type="ECO:0000256" key="7">
    <source>
        <dbReference type="ARBA" id="ARBA00022967"/>
    </source>
</evidence>
<dbReference type="InterPro" id="IPR003439">
    <property type="entry name" value="ABC_transporter-like_ATP-bd"/>
</dbReference>
<dbReference type="InterPro" id="IPR017871">
    <property type="entry name" value="ABC_transporter-like_CS"/>
</dbReference>
<evidence type="ECO:0000256" key="2">
    <source>
        <dbReference type="ARBA" id="ARBA00022475"/>
    </source>
</evidence>
<keyword evidence="1" id="KW-0813">Transport</keyword>
<dbReference type="PANTHER" id="PTHR43790">
    <property type="entry name" value="CARBOHYDRATE TRANSPORT ATP-BINDING PROTEIN MG119-RELATED"/>
    <property type="match status" value="1"/>
</dbReference>
<evidence type="ECO:0000256" key="3">
    <source>
        <dbReference type="ARBA" id="ARBA00022597"/>
    </source>
</evidence>
<keyword evidence="8" id="KW-0472">Membrane</keyword>
<keyword evidence="4" id="KW-0677">Repeat</keyword>
<evidence type="ECO:0000256" key="5">
    <source>
        <dbReference type="ARBA" id="ARBA00022741"/>
    </source>
</evidence>
<evidence type="ECO:0000256" key="1">
    <source>
        <dbReference type="ARBA" id="ARBA00022448"/>
    </source>
</evidence>
<evidence type="ECO:0000256" key="8">
    <source>
        <dbReference type="ARBA" id="ARBA00023136"/>
    </source>
</evidence>
<name>A0ABS6K880_9FIRM</name>
<dbReference type="InterPro" id="IPR027417">
    <property type="entry name" value="P-loop_NTPase"/>
</dbReference>
<proteinExistence type="predicted"/>
<dbReference type="InterPro" id="IPR003593">
    <property type="entry name" value="AAA+_ATPase"/>
</dbReference>